<accession>A0A2P2Q2N0</accession>
<evidence type="ECO:0000313" key="1">
    <source>
        <dbReference type="EMBL" id="MBX61159.1"/>
    </source>
</evidence>
<name>A0A2P2Q2N0_RHIMU</name>
<organism evidence="1">
    <name type="scientific">Rhizophora mucronata</name>
    <name type="common">Asiatic mangrove</name>
    <dbReference type="NCBI Taxonomy" id="61149"/>
    <lineage>
        <taxon>Eukaryota</taxon>
        <taxon>Viridiplantae</taxon>
        <taxon>Streptophyta</taxon>
        <taxon>Embryophyta</taxon>
        <taxon>Tracheophyta</taxon>
        <taxon>Spermatophyta</taxon>
        <taxon>Magnoliopsida</taxon>
        <taxon>eudicotyledons</taxon>
        <taxon>Gunneridae</taxon>
        <taxon>Pentapetalae</taxon>
        <taxon>rosids</taxon>
        <taxon>fabids</taxon>
        <taxon>Malpighiales</taxon>
        <taxon>Rhizophoraceae</taxon>
        <taxon>Rhizophora</taxon>
    </lineage>
</organism>
<reference evidence="1" key="1">
    <citation type="submission" date="2018-02" db="EMBL/GenBank/DDBJ databases">
        <title>Rhizophora mucronata_Transcriptome.</title>
        <authorList>
            <person name="Meera S.P."/>
            <person name="Sreeshan A."/>
            <person name="Augustine A."/>
        </authorList>
    </citation>
    <scope>NUCLEOTIDE SEQUENCE</scope>
    <source>
        <tissue evidence="1">Leaf</tissue>
    </source>
</reference>
<dbReference type="AlphaFoldDB" id="A0A2P2Q2N0"/>
<protein>
    <submittedName>
        <fullName evidence="1">Uncharacterized protein</fullName>
    </submittedName>
</protein>
<sequence>MVTNNCDQRNNTICSKLIRTSRKKHENQNQV</sequence>
<proteinExistence type="predicted"/>
<dbReference type="EMBL" id="GGEC01080675">
    <property type="protein sequence ID" value="MBX61159.1"/>
    <property type="molecule type" value="Transcribed_RNA"/>
</dbReference>